<keyword evidence="4" id="KW-1185">Reference proteome</keyword>
<dbReference type="InterPro" id="IPR011042">
    <property type="entry name" value="6-blade_b-propeller_TolB-like"/>
</dbReference>
<feature type="transmembrane region" description="Helical" evidence="2">
    <location>
        <begin position="50"/>
        <end position="71"/>
    </location>
</feature>
<keyword evidence="2" id="KW-0812">Transmembrane</keyword>
<evidence type="ECO:0008006" key="5">
    <source>
        <dbReference type="Google" id="ProtNLM"/>
    </source>
</evidence>
<evidence type="ECO:0000256" key="1">
    <source>
        <dbReference type="SAM" id="MobiDB-lite"/>
    </source>
</evidence>
<keyword evidence="2" id="KW-1133">Transmembrane helix</keyword>
<dbReference type="RefSeq" id="WP_231419596.1">
    <property type="nucleotide sequence ID" value="NZ_CP126446.1"/>
</dbReference>
<dbReference type="SUPFAM" id="SSF82171">
    <property type="entry name" value="DPP6 N-terminal domain-like"/>
    <property type="match status" value="1"/>
</dbReference>
<proteinExistence type="predicted"/>
<reference evidence="3 4" key="1">
    <citation type="submission" date="2023-05" db="EMBL/GenBank/DDBJ databases">
        <title>Comparative genomics reveals the evidence of polycyclic aromatic hydrocarbons degradation in moderately halophilic genus Pontibacillus.</title>
        <authorList>
            <person name="Yang H."/>
            <person name="Qian Z."/>
        </authorList>
    </citation>
    <scope>NUCLEOTIDE SEQUENCE [LARGE SCALE GENOMIC DNA]</scope>
    <source>
        <strain evidence="4">HN14</strain>
    </source>
</reference>
<evidence type="ECO:0000256" key="2">
    <source>
        <dbReference type="SAM" id="Phobius"/>
    </source>
</evidence>
<feature type="region of interest" description="Disordered" evidence="1">
    <location>
        <begin position="1"/>
        <end position="47"/>
    </location>
</feature>
<dbReference type="Proteomes" id="UP001236652">
    <property type="component" value="Chromosome"/>
</dbReference>
<dbReference type="EMBL" id="CP126446">
    <property type="protein sequence ID" value="WIF98328.1"/>
    <property type="molecule type" value="Genomic_DNA"/>
</dbReference>
<evidence type="ECO:0000313" key="3">
    <source>
        <dbReference type="EMBL" id="WIF98328.1"/>
    </source>
</evidence>
<feature type="compositionally biased region" description="Basic and acidic residues" evidence="1">
    <location>
        <begin position="1"/>
        <end position="10"/>
    </location>
</feature>
<name>A0ABY8UY54_9BACI</name>
<gene>
    <name evidence="3" type="ORF">QNI29_01180</name>
</gene>
<organism evidence="3 4">
    <name type="scientific">Pontibacillus chungwhensis</name>
    <dbReference type="NCBI Taxonomy" id="265426"/>
    <lineage>
        <taxon>Bacteria</taxon>
        <taxon>Bacillati</taxon>
        <taxon>Bacillota</taxon>
        <taxon>Bacilli</taxon>
        <taxon>Bacillales</taxon>
        <taxon>Bacillaceae</taxon>
        <taxon>Pontibacillus</taxon>
    </lineage>
</organism>
<feature type="compositionally biased region" description="Basic and acidic residues" evidence="1">
    <location>
        <begin position="35"/>
        <end position="45"/>
    </location>
</feature>
<dbReference type="Gene3D" id="2.120.10.30">
    <property type="entry name" value="TolB, C-terminal domain"/>
    <property type="match status" value="1"/>
</dbReference>
<protein>
    <recommendedName>
        <fullName evidence="5">S9 family peptidase</fullName>
    </recommendedName>
</protein>
<accession>A0ABY8UY54</accession>
<evidence type="ECO:0000313" key="4">
    <source>
        <dbReference type="Proteomes" id="UP001236652"/>
    </source>
</evidence>
<sequence>MRDEDLHKQMSEFPHNQTLSNQKKEQMKQAIRNELGNEKEPDKEPRRKKWTVGIAGIAALALFLITVLSLGDFSSQQGTDLTPEEEKAKEDIQKELESSRVEGYAWSPDGHTVVFRNNLEEPVLSMRTVERPSTTTALTSAAGMQSFEWSPDSQYVQVVYDNQESYAVRYYNKETKEQSPFFIPQATQIPVWKENGASIATAHIIQNEKQMSENAVMIHHFKEGETKRMLQSKDVSYHVTAYKEEELKLLEINTQNGHQSQVVFNRIDGTWEKSVEEENHEPYSKAYIEETLKQNQGDIKDYEWSPNGEKVLIMEVLENRLALKQWNVGEESPVILHDGADLLADQVAEIRWMADQKALVVLKRGEQLNSRLPFTWLSVDLGNQKTSKARQSVSMPVWGPDGDRVAVSEGVKGPYENSIMIYTLDGSKEPERIYSIPQNGGGLSELKVDSWPSPDQMNVLRTQGESEAPILLVNEENSWKRKLVQEEIPIRAFREISINQSLPNEEPYSMWEEVRRDDIGGEISATVHFYEQLKDDPNSPVMAYVKREGYWYRIGKIARIQDEFKAERVVLDGSYEGIAIHGYDYEGGGQESSTAVLQYHPNDRSLSFEARIPNFTRMDLDGDGTREILGFSEDDRLLYQFSDSITSYVSLNRAIGTSSITIQEVNGEEIIHAEAEDGQKVRYSYNGKELIPKN</sequence>
<keyword evidence="2" id="KW-0472">Membrane</keyword>